<dbReference type="FunFam" id="3.40.50.720:FF:000084">
    <property type="entry name" value="Short-chain dehydrogenase reductase"/>
    <property type="match status" value="1"/>
</dbReference>
<dbReference type="InterPro" id="IPR036291">
    <property type="entry name" value="NAD(P)-bd_dom_sf"/>
</dbReference>
<keyword evidence="2" id="KW-0560">Oxidoreductase</keyword>
<keyword evidence="6" id="KW-1185">Reference proteome</keyword>
<dbReference type="Proteomes" id="UP000184212">
    <property type="component" value="Unassembled WGS sequence"/>
</dbReference>
<dbReference type="SUPFAM" id="SSF51735">
    <property type="entry name" value="NAD(P)-binding Rossmann-fold domains"/>
    <property type="match status" value="1"/>
</dbReference>
<accession>A0A1M5QVN8</accession>
<dbReference type="EMBL" id="FQWQ01000002">
    <property type="protein sequence ID" value="SHH18214.1"/>
    <property type="molecule type" value="Genomic_DNA"/>
</dbReference>
<dbReference type="InterPro" id="IPR051911">
    <property type="entry name" value="SDR_oxidoreductase"/>
</dbReference>
<feature type="compositionally biased region" description="Polar residues" evidence="4">
    <location>
        <begin position="265"/>
        <end position="278"/>
    </location>
</feature>
<dbReference type="STRING" id="947013.SAMN04488109_3043"/>
<organism evidence="5 6">
    <name type="scientific">Chryseolinea serpens</name>
    <dbReference type="NCBI Taxonomy" id="947013"/>
    <lineage>
        <taxon>Bacteria</taxon>
        <taxon>Pseudomonadati</taxon>
        <taxon>Bacteroidota</taxon>
        <taxon>Cytophagia</taxon>
        <taxon>Cytophagales</taxon>
        <taxon>Fulvivirgaceae</taxon>
        <taxon>Chryseolinea</taxon>
    </lineage>
</organism>
<evidence type="ECO:0000313" key="5">
    <source>
        <dbReference type="EMBL" id="SHH18214.1"/>
    </source>
</evidence>
<proteinExistence type="inferred from homology"/>
<dbReference type="PANTHER" id="PTHR43976:SF16">
    <property type="entry name" value="SHORT-CHAIN DEHYDROGENASE_REDUCTASE FAMILY PROTEIN"/>
    <property type="match status" value="1"/>
</dbReference>
<dbReference type="PRINTS" id="PR00080">
    <property type="entry name" value="SDRFAMILY"/>
</dbReference>
<dbReference type="InterPro" id="IPR002347">
    <property type="entry name" value="SDR_fam"/>
</dbReference>
<dbReference type="PROSITE" id="PS00061">
    <property type="entry name" value="ADH_SHORT"/>
    <property type="match status" value="1"/>
</dbReference>
<dbReference type="PRINTS" id="PR00081">
    <property type="entry name" value="GDHRDH"/>
</dbReference>
<reference evidence="5 6" key="1">
    <citation type="submission" date="2016-11" db="EMBL/GenBank/DDBJ databases">
        <authorList>
            <person name="Jaros S."/>
            <person name="Januszkiewicz K."/>
            <person name="Wedrychowicz H."/>
        </authorList>
    </citation>
    <scope>NUCLEOTIDE SEQUENCE [LARGE SCALE GENOMIC DNA]</scope>
    <source>
        <strain evidence="5 6">DSM 24574</strain>
    </source>
</reference>
<evidence type="ECO:0000256" key="2">
    <source>
        <dbReference type="ARBA" id="ARBA00023002"/>
    </source>
</evidence>
<sequence length="287" mass="30970">MKHNKEGKVWFITGAGRGMGLNIAKAALAAGHKVVATGRNPEQTTKAIGKTENLLVVKLDVTNPADAALAVKSAIDRFGAIDVLVNNAGNFYAGFFEELSMEQIQSQLNTNLFGQMIVARAVLPQMRQQQSGHIIAISSTAGLVGYEYCTAYAASKFAVEGWMDSLRIELAPFGIKTTIVNPGFFRTGLLEPGSTLWPEGAIDDYRERNATLRPFWESMNGKQGGDPEKLAKALVTVADQQEPPLRWFAGADALAEGERKANELLDQTKSNRELSSSLAVEDAPVSA</sequence>
<evidence type="ECO:0000256" key="3">
    <source>
        <dbReference type="RuleBase" id="RU000363"/>
    </source>
</evidence>
<comment type="similarity">
    <text evidence="1 3">Belongs to the short-chain dehydrogenases/reductases (SDR) family.</text>
</comment>
<name>A0A1M5QVN8_9BACT</name>
<evidence type="ECO:0000256" key="4">
    <source>
        <dbReference type="SAM" id="MobiDB-lite"/>
    </source>
</evidence>
<dbReference type="PANTHER" id="PTHR43976">
    <property type="entry name" value="SHORT CHAIN DEHYDROGENASE"/>
    <property type="match status" value="1"/>
</dbReference>
<dbReference type="OrthoDB" id="9786056at2"/>
<protein>
    <submittedName>
        <fullName evidence="5">NADP-dependent 3-hydroxy acid dehydrogenase YdfG</fullName>
    </submittedName>
</protein>
<dbReference type="RefSeq" id="WP_073135616.1">
    <property type="nucleotide sequence ID" value="NZ_FQWQ01000002.1"/>
</dbReference>
<feature type="region of interest" description="Disordered" evidence="4">
    <location>
        <begin position="264"/>
        <end position="287"/>
    </location>
</feature>
<dbReference type="InterPro" id="IPR020904">
    <property type="entry name" value="Sc_DH/Rdtase_CS"/>
</dbReference>
<evidence type="ECO:0000313" key="6">
    <source>
        <dbReference type="Proteomes" id="UP000184212"/>
    </source>
</evidence>
<evidence type="ECO:0000256" key="1">
    <source>
        <dbReference type="ARBA" id="ARBA00006484"/>
    </source>
</evidence>
<dbReference type="CDD" id="cd05374">
    <property type="entry name" value="17beta-HSD-like_SDR_c"/>
    <property type="match status" value="1"/>
</dbReference>
<dbReference type="Gene3D" id="3.40.50.720">
    <property type="entry name" value="NAD(P)-binding Rossmann-like Domain"/>
    <property type="match status" value="1"/>
</dbReference>
<dbReference type="AlphaFoldDB" id="A0A1M5QVN8"/>
<gene>
    <name evidence="5" type="ORF">SAMN04488109_3043</name>
</gene>
<dbReference type="Pfam" id="PF00106">
    <property type="entry name" value="adh_short"/>
    <property type="match status" value="1"/>
</dbReference>
<dbReference type="GO" id="GO:0016491">
    <property type="term" value="F:oxidoreductase activity"/>
    <property type="evidence" value="ECO:0007669"/>
    <property type="project" value="UniProtKB-KW"/>
</dbReference>